<dbReference type="PANTHER" id="PTHR36766:SF40">
    <property type="entry name" value="DISEASE RESISTANCE PROTEIN RGA3"/>
    <property type="match status" value="1"/>
</dbReference>
<feature type="domain" description="Disease resistance protein winged helix" evidence="9">
    <location>
        <begin position="416"/>
        <end position="483"/>
    </location>
</feature>
<dbReference type="EMBL" id="JAXUIC010000010">
    <property type="protein sequence ID" value="KAK4566818.1"/>
    <property type="molecule type" value="Genomic_DNA"/>
</dbReference>
<dbReference type="Gene3D" id="1.10.10.10">
    <property type="entry name" value="Winged helix-like DNA-binding domain superfamily/Winged helix DNA-binding domain"/>
    <property type="match status" value="1"/>
</dbReference>
<dbReference type="Gene3D" id="1.20.5.4130">
    <property type="match status" value="1"/>
</dbReference>
<dbReference type="Pfam" id="PF23559">
    <property type="entry name" value="WHD_DRP"/>
    <property type="match status" value="1"/>
</dbReference>
<organism evidence="11 12">
    <name type="scientific">Quercus rubra</name>
    <name type="common">Northern red oak</name>
    <name type="synonym">Quercus borealis</name>
    <dbReference type="NCBI Taxonomy" id="3512"/>
    <lineage>
        <taxon>Eukaryota</taxon>
        <taxon>Viridiplantae</taxon>
        <taxon>Streptophyta</taxon>
        <taxon>Embryophyta</taxon>
        <taxon>Tracheophyta</taxon>
        <taxon>Spermatophyta</taxon>
        <taxon>Magnoliopsida</taxon>
        <taxon>eudicotyledons</taxon>
        <taxon>Gunneridae</taxon>
        <taxon>Pentapetalae</taxon>
        <taxon>rosids</taxon>
        <taxon>fabids</taxon>
        <taxon>Fagales</taxon>
        <taxon>Fagaceae</taxon>
        <taxon>Quercus</taxon>
    </lineage>
</organism>
<feature type="signal peptide" evidence="6">
    <location>
        <begin position="1"/>
        <end position="24"/>
    </location>
</feature>
<sequence>MAGALVGGAFLSAFLQVLFDRIASREVADFFWGRILSDGLLRKLKIALLSVNAVLEDAEEKQVTKSAVKEWLGELKDAVYDAEDILDEIASRALQRKLDAEFLTAGCKARSFISTSLNNFAKEIEPKILEVLDRLEYLARQKDVIGLREVVGGKLSERLPTTSLVEESDICGRDDDKEAIVNLLLSIDASGSEMCVIAMVGMGGIGKTTLAQLVYNDTRVKEHFNLEAWVCVSEEFDVFKVTKTILEAVTLSTCDIKDLNRLQVTLKEKLKGKKFLLVLDDVWNEDYVDWEVLRNSFKSGVQGSKVIVTTRNASVASVMRPIATHHLKQLPDEDCWSLFAKHAFDDSNSEARQELEVIGRQIVKKCKGLPLAAKTIGALLRSKLDVDEWDKILKSELLSYKYLPSPLKQCFAYCSIFPKDYIVRKDQLVLLWMAEGFLQQYKNKTMEEVGDEYFLNLVSRSLFQQSSSDKSHFIMHDLVNDLAKFVSGQFSFRLEGEYSHELVNKTRHLSYFKTRFDSSKKFEDLYKAKRLRTFLSLTLPPSSETFYLTKKVTHDLLPMLRCLRVLSLSHYSNMTDLPDSIGKIKHLRYLNLSFTAVKRLPDSICKLCSLQTLKLLGCRYLAVLPKDMRRLINLRHLDITETSIKEMPIQLGRLKCLHTLTTFIISKHSGSCIGELGKLSSLRGMLSILELQNVASPTDALNAGLKDKRYLEELVLEWSADTRVSESERTVLDSLQPHTNLKSLTMNYYSDKSIPDWVGHHSFSNITCMHLKNCKYCFCLPPLGQLPSLQDLSIVGFDGVVKVGTEFYCSGGAFPHLEELYIQNCPELMGGLPVHFPSLTKLVIIECPQLVASLPRALALWEMQLLHCNEVLLKELPSRMQKLKVGGFGALKSLPEGMMDGKTCLQELEVCDCSSLMSFPRSGIPSTLKTLKITNCRKLEFPMNQNFSSLERFFLIDSCDSLSTFPLDLFPKLYDIIIRGCRNLESLSVPEEYLHDLMTLQIQIHDCPNFVSFPKGGLPAPNLTWFWITNCGILRSLPEKMHIFLTSLKYLRMEDCPEVESFPEGGLPSNLNLISILSCDKLIASCKGWGLQQLPSVRKLSISGKSEDVRSFPEERFLPINLTFLYISKFPAMESLNKKGLQHLTSLEQLWIQDCPRLKYMPDEGFPASLSFLRINECPLLKKSCHRKKGKEWHKISHIDCVMIDEELIA</sequence>
<evidence type="ECO:0000256" key="5">
    <source>
        <dbReference type="ARBA" id="ARBA00022840"/>
    </source>
</evidence>
<dbReference type="Pfam" id="PF00931">
    <property type="entry name" value="NB-ARC"/>
    <property type="match status" value="1"/>
</dbReference>
<evidence type="ECO:0000313" key="11">
    <source>
        <dbReference type="EMBL" id="KAK4566818.1"/>
    </source>
</evidence>
<dbReference type="InterPro" id="IPR042197">
    <property type="entry name" value="Apaf_helical"/>
</dbReference>
<dbReference type="InterPro" id="IPR058922">
    <property type="entry name" value="WHD_DRP"/>
</dbReference>
<dbReference type="Gene3D" id="1.10.8.430">
    <property type="entry name" value="Helical domain of apoptotic protease-activating factors"/>
    <property type="match status" value="1"/>
</dbReference>
<dbReference type="InterPro" id="IPR027417">
    <property type="entry name" value="P-loop_NTPase"/>
</dbReference>
<feature type="domain" description="R13L1/DRL21-like LRR repeat region" evidence="10">
    <location>
        <begin position="673"/>
        <end position="796"/>
    </location>
</feature>
<evidence type="ECO:0000259" key="7">
    <source>
        <dbReference type="Pfam" id="PF00931"/>
    </source>
</evidence>
<dbReference type="InterPro" id="IPR056789">
    <property type="entry name" value="LRR_R13L1-DRL21"/>
</dbReference>
<evidence type="ECO:0000256" key="4">
    <source>
        <dbReference type="ARBA" id="ARBA00022821"/>
    </source>
</evidence>
<evidence type="ECO:0000256" key="1">
    <source>
        <dbReference type="ARBA" id="ARBA00022614"/>
    </source>
</evidence>
<keyword evidence="3" id="KW-0547">Nucleotide-binding</keyword>
<dbReference type="FunFam" id="1.10.10.10:FF:000322">
    <property type="entry name" value="Probable disease resistance protein At1g63360"/>
    <property type="match status" value="1"/>
</dbReference>
<feature type="chain" id="PRO_5044710571" description="Disease resistance RPP13-like protein 1" evidence="6">
    <location>
        <begin position="25"/>
        <end position="1210"/>
    </location>
</feature>
<dbReference type="InterPro" id="IPR036388">
    <property type="entry name" value="WH-like_DNA-bd_sf"/>
</dbReference>
<comment type="caution">
    <text evidence="11">The sequence shown here is derived from an EMBL/GenBank/DDBJ whole genome shotgun (WGS) entry which is preliminary data.</text>
</comment>
<dbReference type="EMBL" id="JAXUIC010000010">
    <property type="protein sequence ID" value="KAK4566819.1"/>
    <property type="molecule type" value="Genomic_DNA"/>
</dbReference>
<name>A0AAN7EA42_QUERU</name>
<keyword evidence="4" id="KW-0611">Plant defense</keyword>
<evidence type="ECO:0008006" key="13">
    <source>
        <dbReference type="Google" id="ProtNLM"/>
    </source>
</evidence>
<protein>
    <recommendedName>
        <fullName evidence="13">Disease resistance RPP13-like protein 1</fullName>
    </recommendedName>
</protein>
<reference evidence="11 12" key="1">
    <citation type="journal article" date="2023" name="G3 (Bethesda)">
        <title>A haplotype-resolved chromosome-scale genome for Quercus rubra L. provides insights into the genetics of adaptive traits for red oak species.</title>
        <authorList>
            <person name="Kapoor B."/>
            <person name="Jenkins J."/>
            <person name="Schmutz J."/>
            <person name="Zhebentyayeva T."/>
            <person name="Kuelheim C."/>
            <person name="Coggeshall M."/>
            <person name="Heim C."/>
            <person name="Lasky J.R."/>
            <person name="Leites L."/>
            <person name="Islam-Faridi N."/>
            <person name="Romero-Severson J."/>
            <person name="DeLeo V.L."/>
            <person name="Lucas S.M."/>
            <person name="Lazic D."/>
            <person name="Gailing O."/>
            <person name="Carlson J."/>
            <person name="Staton M."/>
        </authorList>
    </citation>
    <scope>NUCLEOTIDE SEQUENCE [LARGE SCALE GENOMIC DNA]</scope>
    <source>
        <strain evidence="11">Pseudo-F2</strain>
    </source>
</reference>
<proteinExistence type="predicted"/>
<feature type="domain" description="Disease resistance N-terminal" evidence="8">
    <location>
        <begin position="10"/>
        <end position="103"/>
    </location>
</feature>
<keyword evidence="6" id="KW-0732">Signal</keyword>
<dbReference type="GO" id="GO:0051707">
    <property type="term" value="P:response to other organism"/>
    <property type="evidence" value="ECO:0007669"/>
    <property type="project" value="UniProtKB-ARBA"/>
</dbReference>
<dbReference type="Pfam" id="PF25019">
    <property type="entry name" value="LRR_R13L1-DRL21"/>
    <property type="match status" value="1"/>
</dbReference>
<dbReference type="SUPFAM" id="SSF52058">
    <property type="entry name" value="L domain-like"/>
    <property type="match status" value="2"/>
</dbReference>
<evidence type="ECO:0000256" key="2">
    <source>
        <dbReference type="ARBA" id="ARBA00022737"/>
    </source>
</evidence>
<dbReference type="InterPro" id="IPR041118">
    <property type="entry name" value="Rx_N"/>
</dbReference>
<keyword evidence="5" id="KW-0067">ATP-binding</keyword>
<dbReference type="Proteomes" id="UP001324115">
    <property type="component" value="Unassembled WGS sequence"/>
</dbReference>
<keyword evidence="1" id="KW-0433">Leucine-rich repeat</keyword>
<dbReference type="GO" id="GO:0006952">
    <property type="term" value="P:defense response"/>
    <property type="evidence" value="ECO:0007669"/>
    <property type="project" value="UniProtKB-KW"/>
</dbReference>
<dbReference type="InterPro" id="IPR032675">
    <property type="entry name" value="LRR_dom_sf"/>
</dbReference>
<dbReference type="GO" id="GO:0005524">
    <property type="term" value="F:ATP binding"/>
    <property type="evidence" value="ECO:0007669"/>
    <property type="project" value="UniProtKB-KW"/>
</dbReference>
<evidence type="ECO:0000313" key="12">
    <source>
        <dbReference type="Proteomes" id="UP001324115"/>
    </source>
</evidence>
<dbReference type="FunFam" id="3.40.50.300:FF:001091">
    <property type="entry name" value="Probable disease resistance protein At1g61300"/>
    <property type="match status" value="1"/>
</dbReference>
<accession>A0AAN7EA42</accession>
<dbReference type="AlphaFoldDB" id="A0AAN7EA42"/>
<dbReference type="Gene3D" id="3.80.10.10">
    <property type="entry name" value="Ribonuclease Inhibitor"/>
    <property type="match status" value="3"/>
</dbReference>
<evidence type="ECO:0000259" key="8">
    <source>
        <dbReference type="Pfam" id="PF18052"/>
    </source>
</evidence>
<gene>
    <name evidence="11" type="ORF">RGQ29_002893</name>
</gene>
<keyword evidence="2" id="KW-0677">Repeat</keyword>
<dbReference type="SUPFAM" id="SSF52540">
    <property type="entry name" value="P-loop containing nucleoside triphosphate hydrolases"/>
    <property type="match status" value="1"/>
</dbReference>
<dbReference type="Pfam" id="PF18052">
    <property type="entry name" value="Rx_N"/>
    <property type="match status" value="1"/>
</dbReference>
<dbReference type="PRINTS" id="PR00364">
    <property type="entry name" value="DISEASERSIST"/>
</dbReference>
<dbReference type="Gene3D" id="3.40.50.300">
    <property type="entry name" value="P-loop containing nucleotide triphosphate hydrolases"/>
    <property type="match status" value="1"/>
</dbReference>
<evidence type="ECO:0000259" key="9">
    <source>
        <dbReference type="Pfam" id="PF23559"/>
    </source>
</evidence>
<feature type="domain" description="NB-ARC" evidence="7">
    <location>
        <begin position="174"/>
        <end position="347"/>
    </location>
</feature>
<evidence type="ECO:0000256" key="3">
    <source>
        <dbReference type="ARBA" id="ARBA00022741"/>
    </source>
</evidence>
<keyword evidence="12" id="KW-1185">Reference proteome</keyword>
<dbReference type="GO" id="GO:0043531">
    <property type="term" value="F:ADP binding"/>
    <property type="evidence" value="ECO:0007669"/>
    <property type="project" value="InterPro"/>
</dbReference>
<dbReference type="PANTHER" id="PTHR36766">
    <property type="entry name" value="PLANT BROAD-SPECTRUM MILDEW RESISTANCE PROTEIN RPW8"/>
    <property type="match status" value="1"/>
</dbReference>
<dbReference type="InterPro" id="IPR002182">
    <property type="entry name" value="NB-ARC"/>
</dbReference>
<evidence type="ECO:0000256" key="6">
    <source>
        <dbReference type="SAM" id="SignalP"/>
    </source>
</evidence>
<evidence type="ECO:0000259" key="10">
    <source>
        <dbReference type="Pfam" id="PF25019"/>
    </source>
</evidence>